<dbReference type="Gene3D" id="1.10.1740.10">
    <property type="match status" value="1"/>
</dbReference>
<dbReference type="InterPro" id="IPR013325">
    <property type="entry name" value="RNA_pol_sigma_r2"/>
</dbReference>
<comment type="caution">
    <text evidence="1">The sequence shown here is derived from an EMBL/GenBank/DDBJ whole genome shotgun (WGS) entry which is preliminary data.</text>
</comment>
<reference evidence="1 2" key="1">
    <citation type="journal article" date="2014" name="BMC Genomics">
        <title>Comparison of environmental and isolate Sulfobacillus genomes reveals diverse carbon, sulfur, nitrogen, and hydrogen metabolisms.</title>
        <authorList>
            <person name="Justice N.B."/>
            <person name="Norman A."/>
            <person name="Brown C.T."/>
            <person name="Singh A."/>
            <person name="Thomas B.C."/>
            <person name="Banfield J.F."/>
        </authorList>
    </citation>
    <scope>NUCLEOTIDE SEQUENCE [LARGE SCALE GENOMIC DNA]</scope>
    <source>
        <strain evidence="1">AMDSBA4</strain>
    </source>
</reference>
<accession>A0A2T2XCR8</accession>
<sequence>MHEARAMPALEEELGASVTNEQWEAAWRTYQPQIRAALARYYRITDAMWDAEDWDQLGRESCWEALATYNSCGSYSLGLWIWVITHRRARDMAKRLLRQKRRPPMALYSLDWDPHLGISDALKAGPIRSDPEMRLVMRDQQLRWQCWVRATLTPIEREALMCAMRGTHHWYATAAETTGFSVKTLDNALQRARRKLLRDRELLLDRDAHREWISTWGFVPREFLTWWSSTNPVIQPVLRHLLARIPHDRMRLQHPDWSRRFIRQVASRIPSAWQTESFRPLLSSTGLQCLGCGNLGSADGPRGIR</sequence>
<proteinExistence type="predicted"/>
<dbReference type="EMBL" id="PXYW01000045">
    <property type="protein sequence ID" value="PSR32314.1"/>
    <property type="molecule type" value="Genomic_DNA"/>
</dbReference>
<evidence type="ECO:0000313" key="2">
    <source>
        <dbReference type="Proteomes" id="UP000242972"/>
    </source>
</evidence>
<organism evidence="1 2">
    <name type="scientific">Sulfobacillus benefaciens</name>
    <dbReference type="NCBI Taxonomy" id="453960"/>
    <lineage>
        <taxon>Bacteria</taxon>
        <taxon>Bacillati</taxon>
        <taxon>Bacillota</taxon>
        <taxon>Clostridia</taxon>
        <taxon>Eubacteriales</taxon>
        <taxon>Clostridiales Family XVII. Incertae Sedis</taxon>
        <taxon>Sulfobacillus</taxon>
    </lineage>
</organism>
<dbReference type="GO" id="GO:0003700">
    <property type="term" value="F:DNA-binding transcription factor activity"/>
    <property type="evidence" value="ECO:0007669"/>
    <property type="project" value="InterPro"/>
</dbReference>
<dbReference type="Proteomes" id="UP000242972">
    <property type="component" value="Unassembled WGS sequence"/>
</dbReference>
<protein>
    <submittedName>
        <fullName evidence="1">Uncharacterized protein</fullName>
    </submittedName>
</protein>
<name>A0A2T2XCR8_9FIRM</name>
<dbReference type="GO" id="GO:0006352">
    <property type="term" value="P:DNA-templated transcription initiation"/>
    <property type="evidence" value="ECO:0007669"/>
    <property type="project" value="InterPro"/>
</dbReference>
<dbReference type="AlphaFoldDB" id="A0A2T2XCR8"/>
<gene>
    <name evidence="1" type="ORF">C7B46_14920</name>
</gene>
<evidence type="ECO:0000313" key="1">
    <source>
        <dbReference type="EMBL" id="PSR32314.1"/>
    </source>
</evidence>
<dbReference type="SUPFAM" id="SSF88946">
    <property type="entry name" value="Sigma2 domain of RNA polymerase sigma factors"/>
    <property type="match status" value="1"/>
</dbReference>